<proteinExistence type="predicted"/>
<dbReference type="Proteomes" id="UP001224775">
    <property type="component" value="Unassembled WGS sequence"/>
</dbReference>
<evidence type="ECO:0000256" key="1">
    <source>
        <dbReference type="SAM" id="MobiDB-lite"/>
    </source>
</evidence>
<gene>
    <name evidence="2" type="ORF">QTG54_007112</name>
</gene>
<evidence type="ECO:0008006" key="4">
    <source>
        <dbReference type="Google" id="ProtNLM"/>
    </source>
</evidence>
<evidence type="ECO:0000313" key="2">
    <source>
        <dbReference type="EMBL" id="KAK1742547.1"/>
    </source>
</evidence>
<dbReference type="AlphaFoldDB" id="A0AAD8YAI9"/>
<feature type="region of interest" description="Disordered" evidence="1">
    <location>
        <begin position="542"/>
        <end position="563"/>
    </location>
</feature>
<evidence type="ECO:0000313" key="3">
    <source>
        <dbReference type="Proteomes" id="UP001224775"/>
    </source>
</evidence>
<protein>
    <recommendedName>
        <fullName evidence="4">ISXO2-like transposase domain-containing protein</fullName>
    </recommendedName>
</protein>
<comment type="caution">
    <text evidence="2">The sequence shown here is derived from an EMBL/GenBank/DDBJ whole genome shotgun (WGS) entry which is preliminary data.</text>
</comment>
<reference evidence="2" key="1">
    <citation type="submission" date="2023-06" db="EMBL/GenBank/DDBJ databases">
        <title>Survivors Of The Sea: Transcriptome response of Skeletonema marinoi to long-term dormancy.</title>
        <authorList>
            <person name="Pinder M.I.M."/>
            <person name="Kourtchenko O."/>
            <person name="Robertson E.K."/>
            <person name="Larsson T."/>
            <person name="Maumus F."/>
            <person name="Osuna-Cruz C.M."/>
            <person name="Vancaester E."/>
            <person name="Stenow R."/>
            <person name="Vandepoele K."/>
            <person name="Ploug H."/>
            <person name="Bruchert V."/>
            <person name="Godhe A."/>
            <person name="Topel M."/>
        </authorList>
    </citation>
    <scope>NUCLEOTIDE SEQUENCE</scope>
    <source>
        <strain evidence="2">R05AC</strain>
    </source>
</reference>
<organism evidence="2 3">
    <name type="scientific">Skeletonema marinoi</name>
    <dbReference type="NCBI Taxonomy" id="267567"/>
    <lineage>
        <taxon>Eukaryota</taxon>
        <taxon>Sar</taxon>
        <taxon>Stramenopiles</taxon>
        <taxon>Ochrophyta</taxon>
        <taxon>Bacillariophyta</taxon>
        <taxon>Coscinodiscophyceae</taxon>
        <taxon>Thalassiosirophycidae</taxon>
        <taxon>Thalassiosirales</taxon>
        <taxon>Skeletonemataceae</taxon>
        <taxon>Skeletonema</taxon>
        <taxon>Skeletonema marinoi-dohrnii complex</taxon>
    </lineage>
</organism>
<name>A0AAD8YAI9_9STRA</name>
<dbReference type="EMBL" id="JATAAI010000011">
    <property type="protein sequence ID" value="KAK1742547.1"/>
    <property type="molecule type" value="Genomic_DNA"/>
</dbReference>
<sequence length="586" mass="64062">MPKGQYNRSQTKKHVAASIPSIKDACQQFPNEESAIAFLVSHGILTAAEETDCVACGYHGCRRKSKATPKSLKCNKKDCGKSQSLVGHTLFANSKMPLHQILYIAVFFLFQSPAATVVSQLHCSSRTVNDFYQLFRKMIRAVLEADGAFKAEDQAGVAAATSDPDAEKKKVDEDDHKAVAIWRQMNNDSMWEAFLGCLKRVTYDSKEGFKVVKEAAAPVDAKEVAAATAAVAAATTAAAAAASAAATTGAAQGGEPPALPPIEDFIETGTEDIIGVAEAIIDINPNQKKKGGKRKAGEDGAEEVVNRQFMEESEQADNKRHKASTSIPSFMDVCCLVPDENSAIAFLTGHGVFPNPKEVICAHCGYKGFRHKGKKTPKYIKCNRCSKGQSLMKGTLFEKSRVPLHQALYMALFWLSMSSASTVIAQLGCSSATVTEFFGKFRAHAKMCLDVSPNPALENRDPEQIEQQMKVHIPRYARKNEKAHNDHFSAAMWRDLNVNNLWEAFVQSLKTVKYNHDDAADKNIKNIWVKEDGTACCKYHGRLGGKGKEPPKQQPQQPSQQELEDIVAPALPIIEEATITNEVVDV</sequence>
<keyword evidence="3" id="KW-1185">Reference proteome</keyword>
<accession>A0AAD8YAI9</accession>